<organism evidence="8">
    <name type="scientific">mine drainage metagenome</name>
    <dbReference type="NCBI Taxonomy" id="410659"/>
    <lineage>
        <taxon>unclassified sequences</taxon>
        <taxon>metagenomes</taxon>
        <taxon>ecological metagenomes</taxon>
    </lineage>
</organism>
<dbReference type="AlphaFoldDB" id="T1B1A5"/>
<evidence type="ECO:0000256" key="4">
    <source>
        <dbReference type="ARBA" id="ARBA00022759"/>
    </source>
</evidence>
<keyword evidence="7" id="KW-0051">Antiviral defense</keyword>
<dbReference type="InterPro" id="IPR021127">
    <property type="entry name" value="CRISPR_associated_Cas2"/>
</dbReference>
<comment type="caution">
    <text evidence="8">The sequence shown here is derived from an EMBL/GenBank/DDBJ whole genome shotgun (WGS) entry which is preliminary data.</text>
</comment>
<gene>
    <name evidence="8" type="ORF">B1B_07286</name>
</gene>
<keyword evidence="5" id="KW-0378">Hydrolase</keyword>
<evidence type="ECO:0000256" key="6">
    <source>
        <dbReference type="ARBA" id="ARBA00022842"/>
    </source>
</evidence>
<dbReference type="GO" id="GO:0051607">
    <property type="term" value="P:defense response to virus"/>
    <property type="evidence" value="ECO:0007669"/>
    <property type="project" value="UniProtKB-KW"/>
</dbReference>
<dbReference type="GO" id="GO:0016787">
    <property type="term" value="F:hydrolase activity"/>
    <property type="evidence" value="ECO:0007669"/>
    <property type="project" value="UniProtKB-KW"/>
</dbReference>
<keyword evidence="6" id="KW-0460">Magnesium</keyword>
<accession>T1B1A5</accession>
<evidence type="ECO:0000256" key="7">
    <source>
        <dbReference type="ARBA" id="ARBA00023118"/>
    </source>
</evidence>
<evidence type="ECO:0000256" key="1">
    <source>
        <dbReference type="ARBA" id="ARBA00001946"/>
    </source>
</evidence>
<reference evidence="8" key="2">
    <citation type="journal article" date="2014" name="ISME J.">
        <title>Microbial stratification in low pH oxic and suboxic macroscopic growths along an acid mine drainage.</title>
        <authorList>
            <person name="Mendez-Garcia C."/>
            <person name="Mesa V."/>
            <person name="Sprenger R.R."/>
            <person name="Richter M."/>
            <person name="Diez M.S."/>
            <person name="Solano J."/>
            <person name="Bargiela R."/>
            <person name="Golyshina O.V."/>
            <person name="Manteca A."/>
            <person name="Ramos J.L."/>
            <person name="Gallego J.R."/>
            <person name="Llorente I."/>
            <person name="Martins Dos Santos V.A."/>
            <person name="Jensen O.N."/>
            <person name="Pelaez A.I."/>
            <person name="Sanchez J."/>
            <person name="Ferrer M."/>
        </authorList>
    </citation>
    <scope>NUCLEOTIDE SEQUENCE</scope>
</reference>
<dbReference type="PANTHER" id="PTHR34405">
    <property type="entry name" value="CRISPR-ASSOCIATED ENDORIBONUCLEASE CAS2"/>
    <property type="match status" value="1"/>
</dbReference>
<evidence type="ECO:0000256" key="2">
    <source>
        <dbReference type="ARBA" id="ARBA00022722"/>
    </source>
</evidence>
<dbReference type="NCBIfam" id="TIGR01573">
    <property type="entry name" value="cas2"/>
    <property type="match status" value="1"/>
</dbReference>
<dbReference type="SUPFAM" id="SSF143430">
    <property type="entry name" value="TTP0101/SSO1404-like"/>
    <property type="match status" value="1"/>
</dbReference>
<evidence type="ECO:0000313" key="8">
    <source>
        <dbReference type="EMBL" id="EQD62368.1"/>
    </source>
</evidence>
<dbReference type="GO" id="GO:0004521">
    <property type="term" value="F:RNA endonuclease activity"/>
    <property type="evidence" value="ECO:0007669"/>
    <property type="project" value="InterPro"/>
</dbReference>
<dbReference type="GO" id="GO:0046872">
    <property type="term" value="F:metal ion binding"/>
    <property type="evidence" value="ECO:0007669"/>
    <property type="project" value="UniProtKB-KW"/>
</dbReference>
<keyword evidence="2" id="KW-0540">Nuclease</keyword>
<evidence type="ECO:0000256" key="3">
    <source>
        <dbReference type="ARBA" id="ARBA00022723"/>
    </source>
</evidence>
<comment type="cofactor">
    <cofactor evidence="1">
        <name>Mg(2+)</name>
        <dbReference type="ChEBI" id="CHEBI:18420"/>
    </cofactor>
</comment>
<dbReference type="HAMAP" id="MF_01471">
    <property type="entry name" value="Cas2"/>
    <property type="match status" value="1"/>
</dbReference>
<dbReference type="Pfam" id="PF09827">
    <property type="entry name" value="CRISPR_Cas2"/>
    <property type="match status" value="1"/>
</dbReference>
<name>T1B1A5_9ZZZZ</name>
<sequence>MTGERMSFSEMRSWLVAYDVANPRRLGKVHRYLKRFAIPVQYSVFVTRCNEHRLRRIFEGIAARIDSNQDDIRAYHLPDRCEIAVLGLQYLPEGVVLPAEGLATLLHELTVDDYPGTVG</sequence>
<dbReference type="EMBL" id="AUZY01004641">
    <property type="protein sequence ID" value="EQD62368.1"/>
    <property type="molecule type" value="Genomic_DNA"/>
</dbReference>
<evidence type="ECO:0000256" key="5">
    <source>
        <dbReference type="ARBA" id="ARBA00022801"/>
    </source>
</evidence>
<protein>
    <submittedName>
        <fullName evidence="8">CRISPR-associated protein Cas2</fullName>
    </submittedName>
</protein>
<proteinExistence type="inferred from homology"/>
<dbReference type="GO" id="GO:0043571">
    <property type="term" value="P:maintenance of CRISPR repeat elements"/>
    <property type="evidence" value="ECO:0007669"/>
    <property type="project" value="InterPro"/>
</dbReference>
<keyword evidence="4" id="KW-0255">Endonuclease</keyword>
<dbReference type="Gene3D" id="3.30.70.240">
    <property type="match status" value="1"/>
</dbReference>
<dbReference type="PANTHER" id="PTHR34405:SF3">
    <property type="entry name" value="CRISPR-ASSOCIATED ENDORIBONUCLEASE CAS2 3"/>
    <property type="match status" value="1"/>
</dbReference>
<reference evidence="8" key="1">
    <citation type="submission" date="2013-08" db="EMBL/GenBank/DDBJ databases">
        <authorList>
            <person name="Mendez C."/>
            <person name="Richter M."/>
            <person name="Ferrer M."/>
            <person name="Sanchez J."/>
        </authorList>
    </citation>
    <scope>NUCLEOTIDE SEQUENCE</scope>
</reference>
<keyword evidence="3" id="KW-0479">Metal-binding</keyword>
<dbReference type="CDD" id="cd09725">
    <property type="entry name" value="Cas2_I_II_III"/>
    <property type="match status" value="1"/>
</dbReference>
<dbReference type="InterPro" id="IPR019199">
    <property type="entry name" value="Virulence_VapD/CRISPR_Cas2"/>
</dbReference>